<evidence type="ECO:0000256" key="2">
    <source>
        <dbReference type="SAM" id="MobiDB-lite"/>
    </source>
</evidence>
<proteinExistence type="predicted"/>
<evidence type="ECO:0000313" key="5">
    <source>
        <dbReference type="Proteomes" id="UP000236319"/>
    </source>
</evidence>
<feature type="coiled-coil region" evidence="1">
    <location>
        <begin position="925"/>
        <end position="959"/>
    </location>
</feature>
<feature type="chain" id="PRO_5014112194" description="C3H1-type domain-containing protein" evidence="3">
    <location>
        <begin position="24"/>
        <end position="2007"/>
    </location>
</feature>
<name>A0A2H6KAI2_9APIC</name>
<evidence type="ECO:0000313" key="4">
    <source>
        <dbReference type="EMBL" id="GBE60002.1"/>
    </source>
</evidence>
<accession>A0A2H6KAI2</accession>
<comment type="caution">
    <text evidence="4">The sequence shown here is derived from an EMBL/GenBank/DDBJ whole genome shotgun (WGS) entry which is preliminary data.</text>
</comment>
<keyword evidence="3" id="KW-0732">Signal</keyword>
<organism evidence="4 5">
    <name type="scientific">Babesia ovata</name>
    <dbReference type="NCBI Taxonomy" id="189622"/>
    <lineage>
        <taxon>Eukaryota</taxon>
        <taxon>Sar</taxon>
        <taxon>Alveolata</taxon>
        <taxon>Apicomplexa</taxon>
        <taxon>Aconoidasida</taxon>
        <taxon>Piroplasmida</taxon>
        <taxon>Babesiidae</taxon>
        <taxon>Babesia</taxon>
    </lineage>
</organism>
<keyword evidence="5" id="KW-1185">Reference proteome</keyword>
<feature type="signal peptide" evidence="3">
    <location>
        <begin position="1"/>
        <end position="23"/>
    </location>
</feature>
<reference evidence="4 5" key="1">
    <citation type="journal article" date="2017" name="BMC Genomics">
        <title>Whole-genome assembly of Babesia ovata and comparative genomics between closely related pathogens.</title>
        <authorList>
            <person name="Yamagishi J."/>
            <person name="Asada M."/>
            <person name="Hakimi H."/>
            <person name="Tanaka T.Q."/>
            <person name="Sugimoto C."/>
            <person name="Kawazu S."/>
        </authorList>
    </citation>
    <scope>NUCLEOTIDE SEQUENCE [LARGE SCALE GENOMIC DNA]</scope>
    <source>
        <strain evidence="4 5">Miyake</strain>
    </source>
</reference>
<feature type="compositionally biased region" description="Basic residues" evidence="2">
    <location>
        <begin position="1966"/>
        <end position="1986"/>
    </location>
</feature>
<dbReference type="InterPro" id="IPR050163">
    <property type="entry name" value="Apolipoprotein_A1/A4/E"/>
</dbReference>
<dbReference type="SUPFAM" id="SSF58113">
    <property type="entry name" value="Apolipoprotein A-I"/>
    <property type="match status" value="1"/>
</dbReference>
<dbReference type="PANTHER" id="PTHR18976">
    <property type="entry name" value="APOLIPOPROTEIN"/>
    <property type="match status" value="1"/>
</dbReference>
<dbReference type="GeneID" id="39873772"/>
<dbReference type="Proteomes" id="UP000236319">
    <property type="component" value="Unassembled WGS sequence"/>
</dbReference>
<dbReference type="VEuPathDB" id="PiroplasmaDB:BOVATA_014950"/>
<gene>
    <name evidence="4" type="ORF">BOVATA_014950</name>
</gene>
<dbReference type="OrthoDB" id="10266508at2759"/>
<evidence type="ECO:0008006" key="6">
    <source>
        <dbReference type="Google" id="ProtNLM"/>
    </source>
</evidence>
<feature type="coiled-coil region" evidence="1">
    <location>
        <begin position="394"/>
        <end position="461"/>
    </location>
</feature>
<evidence type="ECO:0000256" key="1">
    <source>
        <dbReference type="SAM" id="Coils"/>
    </source>
</evidence>
<protein>
    <recommendedName>
        <fullName evidence="6">C3H1-type domain-containing protein</fullName>
    </recommendedName>
</protein>
<feature type="region of interest" description="Disordered" evidence="2">
    <location>
        <begin position="1947"/>
        <end position="1989"/>
    </location>
</feature>
<evidence type="ECO:0000256" key="3">
    <source>
        <dbReference type="SAM" id="SignalP"/>
    </source>
</evidence>
<sequence length="2007" mass="225127">MFHFTSFNFYLTFFPLSSLTSFALPPWPPSSASIDWLIQVKHGNGGGTNGLDELAKALQKLINNAIKDATTSLQHKSDKLSCSPNPHDPHSYCSTLDGLMKSKNEQLKNAKNISNKSLISSLEAQIQRHKSNKDDCTKSHFMDGERMSSLEGEVHHGIDVIVKLTQFSGGEDSIIELIEKEIERLTKQHKDCQKSPQSPDCAQHKKLEELKKKLSEISTNKNNSPHDLLNNLCTGLEKFLGLSNGNYTGESIVYSDLDRLCDGVMAFFYGVLHNIKPKLGQHKDTLNDALNSLKSTNNNGFTKYKAAVAEVEGWVKRYNNEVAASNSKVSQQINLLQEHVKLYNEDILETQFGDKHLVGTLKVEQAKDQIDLKVEECQKHAKTFTDNLDVNRDHNNLKESITDLNAKLKDKLESVRKTVEYESARLGEVKVQEEGELEAWIAEIKKVLEELRCNVDKKIDAQVGEFIKKLKDQVEPILDSLKKIEKSLGGYIFELEQWIVKSGILVEETIGEAREIVEEKPGTYNKMKYEEIAKNMNGWVQPLEDYINHVKSLAADVTAKITELGKKFDSSQNIEQIFGHINTKVDGIKNMPNGLELIVGESGTYKTKIVSKLTDLNSEASKLTKQFIDAQAAELEKRIERQLESMPEQIKGAHVGGLEHNLQQIQLLRSQLGVKGNPKSLTQENVADYQRQLDVNRENILSTINRANDEWQKHLHSEVQRLSGESLQFRNFSSGMHHTTTNESKSLYERVTKLAEQYGSLENLADSVGVYESLMQSFKPTKQQVDQLKRQVEEDIVKNASASNGSISLSDNIHRSAQTILPSAVSQATLLSSHLQSAIEIQKQSLNQQLYGQQLGYPAWPSQHLRAGYGYNSYSGRGTYHQFQHQLTANNPAPTLKDLFTKFDQQVKAELSRLTDNVGTKSTDRDSVYKELDAVKKNVDDLNSKLESATKQNAVSSAEPVNHAKNLDDAIDKLKDTGTVAVVEGAKDALSNLSTQINQNLTELLKAFGDKGERVKERLEKLKEYIGKNPLKIPDSLQKIHGKLTDLRNELASKPLKATEELLKFITHAERHYAGAIKDHLNTQVKQASDKLTTHARRQYVEALKFALQQFAAKVTGELRELRGMIDADLEQGHKKFMKTFHDSFLTEAQKISGVDPKQFTPDSSPLSNASKIFHEASTTFVEQLKEQKDFTEDFQKIEPSTKALHTLLEKLHESKYFNPNFFTNLEKLNESLSAFNPKAYGEGDIPPILNALRSGFTPLVDELGKQYTNVYEGAAPIKEWVTEVTEKSKLPAENASPKTKLTENGERGTKVLLTMLSILREDFEELREQCREKWNAKCIRLSDDVNGGRSSNPLGKFFQNCGYRVSKEKQDGVLRHNDKFTGSQILGLLVNGGEKPSSGSAIYDAGNDSAGALFNIYKHLGTYLQVHHLQHIDSPKIPTTVCHMLEWCSGLRYNPMYESVRGYFDKLLSELKVHQLPVAAPNDIKGKTQSHIKASEMKIELRDVCFRAEKTLIAVLGHGHEGGRYAVDFSTNPDKLMYPSNMTSLICLLLDILKRMYHQLYFMFKQCSYNSDLSGWRDCHYGQHVSGSSWQCNEKQCPKQDCDQKHNQSADQHTNCGVKSPLQSFLEDGLPGFLPHSVTSKGSSFSCSTCTRGSPGTPCKTPMGFADIITVASHTSRGERIMRVLRDLCGDSSKPLTRLCAQLNSLLPSAPKTLGDMFAFYYNFIYNWADSGREQKLDAFNKAVAKANFNNAYDNIDPGTIFGNSKHTHKQADADLYSLVCNPRNSIVCGPYLHPLNHDISSVFTNKNADKYLSWVTYITETFYNLLKALYEECNKACGNKGSKCYGNSCIKDCPAGQNASSSAHNKDCKSIVHCQSTLPTLCRYGFYFGDSGILANASDSTVTKKNCRQFCNAMEYVLKEGKAFHTLETIHLDIVSPLVAVAPVPAAHHRRPPRRPEDTLPPKITRKPPHRRTVPPRRRTRQGTRQRQVLLTIIVPSRVICASLT</sequence>
<dbReference type="PANTHER" id="PTHR18976:SF34">
    <property type="entry name" value="LIPID-BINDING PROTEIN"/>
    <property type="match status" value="1"/>
</dbReference>
<keyword evidence="1" id="KW-0175">Coiled coil</keyword>
<dbReference type="RefSeq" id="XP_028866245.1">
    <property type="nucleotide sequence ID" value="XM_029010412.1"/>
</dbReference>
<dbReference type="EMBL" id="BDSA01000002">
    <property type="protein sequence ID" value="GBE60002.1"/>
    <property type="molecule type" value="Genomic_DNA"/>
</dbReference>